<accession>A0ACB1AQA2</accession>
<comment type="caution">
    <text evidence="1">The sequence shown here is derived from an EMBL/GenBank/DDBJ whole genome shotgun (WGS) entry which is preliminary data.</text>
</comment>
<gene>
    <name evidence="1" type="ORF">MENTE1834_LOCUS41862</name>
</gene>
<reference evidence="1" key="1">
    <citation type="submission" date="2023-11" db="EMBL/GenBank/DDBJ databases">
        <authorList>
            <person name="Poullet M."/>
        </authorList>
    </citation>
    <scope>NUCLEOTIDE SEQUENCE</scope>
    <source>
        <strain evidence="1">E1834</strain>
    </source>
</reference>
<dbReference type="EMBL" id="CAVMJV010000106">
    <property type="protein sequence ID" value="CAK5099566.1"/>
    <property type="molecule type" value="Genomic_DNA"/>
</dbReference>
<sequence>MFRISMSGMFSIPPEVQLDVLKCLNFEQLFSLKQTNFYFLNFINKYEGGLARIKFYKLRLIRTNFIFRQDVIIKFEPAISESVLDGKWQAAIAESTPLFLHGFEDNIEEFAVRIKKTGSVTYYEGRLSYRLFECQSLYITPGSRWPEPELKYLARTGTEILTGTGTEILTGTRSNFLVPSRNRNFV</sequence>
<evidence type="ECO:0000313" key="1">
    <source>
        <dbReference type="EMBL" id="CAK5099566.1"/>
    </source>
</evidence>
<evidence type="ECO:0000313" key="2">
    <source>
        <dbReference type="Proteomes" id="UP001497535"/>
    </source>
</evidence>
<keyword evidence="2" id="KW-1185">Reference proteome</keyword>
<dbReference type="Proteomes" id="UP001497535">
    <property type="component" value="Unassembled WGS sequence"/>
</dbReference>
<proteinExistence type="predicted"/>
<organism evidence="1 2">
    <name type="scientific">Meloidogyne enterolobii</name>
    <name type="common">Root-knot nematode worm</name>
    <name type="synonym">Meloidogyne mayaguensis</name>
    <dbReference type="NCBI Taxonomy" id="390850"/>
    <lineage>
        <taxon>Eukaryota</taxon>
        <taxon>Metazoa</taxon>
        <taxon>Ecdysozoa</taxon>
        <taxon>Nematoda</taxon>
        <taxon>Chromadorea</taxon>
        <taxon>Rhabditida</taxon>
        <taxon>Tylenchina</taxon>
        <taxon>Tylenchomorpha</taxon>
        <taxon>Tylenchoidea</taxon>
        <taxon>Meloidogynidae</taxon>
        <taxon>Meloidogyninae</taxon>
        <taxon>Meloidogyne</taxon>
    </lineage>
</organism>
<name>A0ACB1AQA2_MELEN</name>
<protein>
    <submittedName>
        <fullName evidence="1">Uncharacterized protein</fullName>
    </submittedName>
</protein>